<feature type="transmembrane region" description="Helical" evidence="8">
    <location>
        <begin position="320"/>
        <end position="337"/>
    </location>
</feature>
<feature type="transmembrane region" description="Helical" evidence="8">
    <location>
        <begin position="104"/>
        <end position="122"/>
    </location>
</feature>
<sequence>MIAKSKRDIAFPYLLLFLCVCLAISLLVAVSLGAVKIPIADTYQIIIKQLFHIGNIDHIAKSTIAIVWNMRNPRVIMGLIAGAGLALCGSTMQTTVNNPICEPYILGISAGATFGATLLIILGLKSFIGFGAFLGAIIATIIVLVIASVGKKITTTSLVLSGVVVNALFSAISNFIISIGANSDNMMTIKFWTMGSLASSSWGSIVIPFITILVACVFFMTQHRIMNAMLMGDEVAITLGISLQKYRMIYMLVIAFITGILVSSCGIIGFVGLITPHIARTLVGTSHQKMIPISVILGSLFVIWADVLARCLLPNAELPIGIFTALVGAPFFVYIVIKNQKGG</sequence>
<dbReference type="Gene3D" id="1.10.3470.10">
    <property type="entry name" value="ABC transporter involved in vitamin B12 uptake, BtuC"/>
    <property type="match status" value="1"/>
</dbReference>
<evidence type="ECO:0000256" key="3">
    <source>
        <dbReference type="ARBA" id="ARBA00022448"/>
    </source>
</evidence>
<dbReference type="EMBL" id="AECQ01000003">
    <property type="protein sequence ID" value="EFW25303.1"/>
    <property type="molecule type" value="Genomic_DNA"/>
</dbReference>
<dbReference type="eggNOG" id="COG0609">
    <property type="taxonomic scope" value="Bacteria"/>
</dbReference>
<gene>
    <name evidence="9" type="ORF">HMPREF9430_00073</name>
</gene>
<keyword evidence="5 8" id="KW-0812">Transmembrane</keyword>
<feature type="transmembrane region" description="Helical" evidence="8">
    <location>
        <begin position="12"/>
        <end position="35"/>
    </location>
</feature>
<keyword evidence="10" id="KW-1185">Reference proteome</keyword>
<dbReference type="Pfam" id="PF01032">
    <property type="entry name" value="FecCD"/>
    <property type="match status" value="1"/>
</dbReference>
<evidence type="ECO:0000256" key="6">
    <source>
        <dbReference type="ARBA" id="ARBA00022989"/>
    </source>
</evidence>
<feature type="transmembrane region" description="Helical" evidence="8">
    <location>
        <begin position="291"/>
        <end position="313"/>
    </location>
</feature>
<evidence type="ECO:0000313" key="9">
    <source>
        <dbReference type="EMBL" id="EFW25303.1"/>
    </source>
</evidence>
<feature type="transmembrane region" description="Helical" evidence="8">
    <location>
        <begin position="249"/>
        <end position="271"/>
    </location>
</feature>
<dbReference type="SUPFAM" id="SSF81345">
    <property type="entry name" value="ABC transporter involved in vitamin B12 uptake, BtuC"/>
    <property type="match status" value="1"/>
</dbReference>
<dbReference type="FunFam" id="1.10.3470.10:FF:000001">
    <property type="entry name" value="Vitamin B12 ABC transporter permease BtuC"/>
    <property type="match status" value="1"/>
</dbReference>
<evidence type="ECO:0000256" key="1">
    <source>
        <dbReference type="ARBA" id="ARBA00004651"/>
    </source>
</evidence>
<dbReference type="Proteomes" id="UP000004097">
    <property type="component" value="Unassembled WGS sequence"/>
</dbReference>
<proteinExistence type="inferred from homology"/>
<feature type="transmembrane region" description="Helical" evidence="8">
    <location>
        <begin position="75"/>
        <end position="92"/>
    </location>
</feature>
<feature type="transmembrane region" description="Helical" evidence="8">
    <location>
        <begin position="128"/>
        <end position="146"/>
    </location>
</feature>
<dbReference type="GO" id="GO:0005886">
    <property type="term" value="C:plasma membrane"/>
    <property type="evidence" value="ECO:0007669"/>
    <property type="project" value="UniProtKB-SubCell"/>
</dbReference>
<keyword evidence="7 8" id="KW-0472">Membrane</keyword>
<evidence type="ECO:0000313" key="10">
    <source>
        <dbReference type="Proteomes" id="UP000004097"/>
    </source>
</evidence>
<evidence type="ECO:0000256" key="8">
    <source>
        <dbReference type="SAM" id="Phobius"/>
    </source>
</evidence>
<name>E7MKM8_9FIRM</name>
<protein>
    <submittedName>
        <fullName evidence="9">Iron chelate uptake ABC transporter, FeCT family, permease protein</fullName>
    </submittedName>
</protein>
<dbReference type="HOGENOM" id="CLU_013016_0_1_9"/>
<evidence type="ECO:0000256" key="2">
    <source>
        <dbReference type="ARBA" id="ARBA00007935"/>
    </source>
</evidence>
<dbReference type="InterPro" id="IPR000522">
    <property type="entry name" value="ABC_transptr_permease_BtuC"/>
</dbReference>
<evidence type="ECO:0000256" key="5">
    <source>
        <dbReference type="ARBA" id="ARBA00022692"/>
    </source>
</evidence>
<dbReference type="STRING" id="706433.HMPREF9430_00073"/>
<dbReference type="RefSeq" id="WP_006524930.1">
    <property type="nucleotide sequence ID" value="NZ_GL637644.1"/>
</dbReference>
<keyword evidence="3" id="KW-0813">Transport</keyword>
<dbReference type="CDD" id="cd06550">
    <property type="entry name" value="TM_ABC_iron-siderophores_like"/>
    <property type="match status" value="1"/>
</dbReference>
<keyword evidence="6 8" id="KW-1133">Transmembrane helix</keyword>
<dbReference type="GO" id="GO:0033214">
    <property type="term" value="P:siderophore-iron import into cell"/>
    <property type="evidence" value="ECO:0007669"/>
    <property type="project" value="TreeGrafter"/>
</dbReference>
<evidence type="ECO:0000256" key="7">
    <source>
        <dbReference type="ARBA" id="ARBA00023136"/>
    </source>
</evidence>
<keyword evidence="4" id="KW-1003">Cell membrane</keyword>
<reference evidence="9 10" key="1">
    <citation type="submission" date="2010-08" db="EMBL/GenBank/DDBJ databases">
        <authorList>
            <person name="Weinstock G."/>
            <person name="Sodergren E."/>
            <person name="Clifton S."/>
            <person name="Fulton L."/>
            <person name="Fulton B."/>
            <person name="Courtney L."/>
            <person name="Fronick C."/>
            <person name="Harrison M."/>
            <person name="Strong C."/>
            <person name="Farmer C."/>
            <person name="Delahaunty K."/>
            <person name="Markovic C."/>
            <person name="Hall O."/>
            <person name="Minx P."/>
            <person name="Tomlinson C."/>
            <person name="Mitreva M."/>
            <person name="Hou S."/>
            <person name="Chen J."/>
            <person name="Wollam A."/>
            <person name="Pepin K.H."/>
            <person name="Johnson M."/>
            <person name="Bhonagiri V."/>
            <person name="Zhang X."/>
            <person name="Suruliraj S."/>
            <person name="Warren W."/>
            <person name="Chinwalla A."/>
            <person name="Mardis E.R."/>
            <person name="Wilson R.K."/>
        </authorList>
    </citation>
    <scope>NUCLEOTIDE SEQUENCE [LARGE SCALE GENOMIC DNA]</scope>
    <source>
        <strain evidence="9 10">F0204</strain>
    </source>
</reference>
<feature type="transmembrane region" description="Helical" evidence="8">
    <location>
        <begin position="158"/>
        <end position="181"/>
    </location>
</feature>
<dbReference type="PANTHER" id="PTHR30472">
    <property type="entry name" value="FERRIC ENTEROBACTIN TRANSPORT SYSTEM PERMEASE PROTEIN"/>
    <property type="match status" value="1"/>
</dbReference>
<dbReference type="PANTHER" id="PTHR30472:SF25">
    <property type="entry name" value="ABC TRANSPORTER PERMEASE PROTEIN MJ0876-RELATED"/>
    <property type="match status" value="1"/>
</dbReference>
<evidence type="ECO:0000256" key="4">
    <source>
        <dbReference type="ARBA" id="ARBA00022475"/>
    </source>
</evidence>
<comment type="caution">
    <text evidence="9">The sequence shown here is derived from an EMBL/GenBank/DDBJ whole genome shotgun (WGS) entry which is preliminary data.</text>
</comment>
<dbReference type="InterPro" id="IPR037294">
    <property type="entry name" value="ABC_BtuC-like"/>
</dbReference>
<dbReference type="GO" id="GO:0022857">
    <property type="term" value="F:transmembrane transporter activity"/>
    <property type="evidence" value="ECO:0007669"/>
    <property type="project" value="InterPro"/>
</dbReference>
<feature type="transmembrane region" description="Helical" evidence="8">
    <location>
        <begin position="201"/>
        <end position="221"/>
    </location>
</feature>
<dbReference type="AlphaFoldDB" id="E7MKM8"/>
<accession>E7MKM8</accession>
<comment type="similarity">
    <text evidence="2">Belongs to the binding-protein-dependent transport system permease family. FecCD subfamily.</text>
</comment>
<comment type="subcellular location">
    <subcellularLocation>
        <location evidence="1">Cell membrane</location>
        <topology evidence="1">Multi-pass membrane protein</topology>
    </subcellularLocation>
</comment>
<organism evidence="9 10">
    <name type="scientific">Solobacterium moorei F0204</name>
    <dbReference type="NCBI Taxonomy" id="706433"/>
    <lineage>
        <taxon>Bacteria</taxon>
        <taxon>Bacillati</taxon>
        <taxon>Bacillota</taxon>
        <taxon>Erysipelotrichia</taxon>
        <taxon>Erysipelotrichales</taxon>
        <taxon>Erysipelotrichaceae</taxon>
        <taxon>Solobacterium</taxon>
    </lineage>
</organism>